<organism evidence="1">
    <name type="scientific">Anguilla anguilla</name>
    <name type="common">European freshwater eel</name>
    <name type="synonym">Muraena anguilla</name>
    <dbReference type="NCBI Taxonomy" id="7936"/>
    <lineage>
        <taxon>Eukaryota</taxon>
        <taxon>Metazoa</taxon>
        <taxon>Chordata</taxon>
        <taxon>Craniata</taxon>
        <taxon>Vertebrata</taxon>
        <taxon>Euteleostomi</taxon>
        <taxon>Actinopterygii</taxon>
        <taxon>Neopterygii</taxon>
        <taxon>Teleostei</taxon>
        <taxon>Anguilliformes</taxon>
        <taxon>Anguillidae</taxon>
        <taxon>Anguilla</taxon>
    </lineage>
</organism>
<protein>
    <submittedName>
        <fullName evidence="1">Uncharacterized protein</fullName>
    </submittedName>
</protein>
<reference evidence="1" key="1">
    <citation type="submission" date="2014-11" db="EMBL/GenBank/DDBJ databases">
        <authorList>
            <person name="Amaro Gonzalez C."/>
        </authorList>
    </citation>
    <scope>NUCLEOTIDE SEQUENCE</scope>
</reference>
<reference evidence="1" key="2">
    <citation type="journal article" date="2015" name="Fish Shellfish Immunol.">
        <title>Early steps in the European eel (Anguilla anguilla)-Vibrio vulnificus interaction in the gills: Role of the RtxA13 toxin.</title>
        <authorList>
            <person name="Callol A."/>
            <person name="Pajuelo D."/>
            <person name="Ebbesson L."/>
            <person name="Teles M."/>
            <person name="MacKenzie S."/>
            <person name="Amaro C."/>
        </authorList>
    </citation>
    <scope>NUCLEOTIDE SEQUENCE</scope>
</reference>
<dbReference type="EMBL" id="GBXM01064352">
    <property type="protein sequence ID" value="JAH44225.1"/>
    <property type="molecule type" value="Transcribed_RNA"/>
</dbReference>
<name>A0A0E9SUB5_ANGAN</name>
<proteinExistence type="predicted"/>
<sequence>MERETQFSQIKKTLFSICPPWSPSVMDDCVGSKFGV</sequence>
<accession>A0A0E9SUB5</accession>
<evidence type="ECO:0000313" key="1">
    <source>
        <dbReference type="EMBL" id="JAH44225.1"/>
    </source>
</evidence>
<dbReference type="AlphaFoldDB" id="A0A0E9SUB5"/>